<name>A0A1C4GUU6_9GAMM</name>
<keyword evidence="1" id="KW-0732">Signal</keyword>
<protein>
    <recommendedName>
        <fullName evidence="6">DUF4179 domain-containing protein</fullName>
    </recommendedName>
</protein>
<dbReference type="EMBL" id="JBJXCW010000001">
    <property type="protein sequence ID" value="MFN0296097.1"/>
    <property type="molecule type" value="Genomic_DNA"/>
</dbReference>
<dbReference type="Proteomes" id="UP000243661">
    <property type="component" value="Unassembled WGS sequence"/>
</dbReference>
<evidence type="ECO:0000313" key="5">
    <source>
        <dbReference type="Proteomes" id="UP001632339"/>
    </source>
</evidence>
<evidence type="ECO:0000313" key="2">
    <source>
        <dbReference type="EMBL" id="MFN0296097.1"/>
    </source>
</evidence>
<gene>
    <name evidence="2" type="ORF">ACKVE0_00845</name>
    <name evidence="3" type="ORF">GA0116959_104172</name>
</gene>
<dbReference type="AlphaFoldDB" id="A0A1C4GUU6"/>
<evidence type="ECO:0000313" key="3">
    <source>
        <dbReference type="EMBL" id="SCC71541.1"/>
    </source>
</evidence>
<organism evidence="3 4">
    <name type="scientific">Acinetobacter albensis</name>
    <dbReference type="NCBI Taxonomy" id="1673609"/>
    <lineage>
        <taxon>Bacteria</taxon>
        <taxon>Pseudomonadati</taxon>
        <taxon>Pseudomonadota</taxon>
        <taxon>Gammaproteobacteria</taxon>
        <taxon>Moraxellales</taxon>
        <taxon>Moraxellaceae</taxon>
        <taxon>Acinetobacter</taxon>
    </lineage>
</organism>
<feature type="chain" id="PRO_5008692803" description="DUF4179 domain-containing protein" evidence="1">
    <location>
        <begin position="26"/>
        <end position="100"/>
    </location>
</feature>
<proteinExistence type="predicted"/>
<reference evidence="3 4" key="1">
    <citation type="submission" date="2016-08" db="EMBL/GenBank/DDBJ databases">
        <authorList>
            <person name="Seilhamer J.J."/>
        </authorList>
    </citation>
    <scope>NUCLEOTIDE SEQUENCE [LARGE SCALE GENOMIC DNA]</scope>
    <source>
        <strain evidence="3 4">ANC 4874</strain>
    </source>
</reference>
<sequence length="100" mass="11227">MKYMSFVKVLSLSLTVGFMTQLSHTAAIKTADTKVTLSPERSSLIEKVLQQQKQGANTLRPDNDLKVLTEIKVAPTQSFFAAQNQKFSRFVQALFPQNYS</sequence>
<keyword evidence="5" id="KW-1185">Reference proteome</keyword>
<evidence type="ECO:0000313" key="4">
    <source>
        <dbReference type="Proteomes" id="UP000243661"/>
    </source>
</evidence>
<dbReference type="EMBL" id="FMBK01000004">
    <property type="protein sequence ID" value="SCC71541.1"/>
    <property type="molecule type" value="Genomic_DNA"/>
</dbReference>
<dbReference type="OrthoDB" id="6711284at2"/>
<reference evidence="2 5" key="2">
    <citation type="submission" date="2024-12" db="EMBL/GenBank/DDBJ databases">
        <title>C001-4G Acinetobacter sp. assembled genome.</title>
        <authorList>
            <person name="D'Arcy K."/>
            <person name="Kingdon A.D.H."/>
            <person name="Breen A."/>
            <person name="Mckeown C."/>
            <person name="Allman E."/>
            <person name="Sharma P."/>
            <person name="Mcleman A."/>
            <person name="Roberts A.P."/>
        </authorList>
    </citation>
    <scope>NUCLEOTIDE SEQUENCE [LARGE SCALE GENOMIC DNA]</scope>
    <source>
        <strain evidence="2 5">C1-4G</strain>
    </source>
</reference>
<evidence type="ECO:0008006" key="6">
    <source>
        <dbReference type="Google" id="ProtNLM"/>
    </source>
</evidence>
<dbReference type="RefSeq" id="WP_053579406.1">
    <property type="nucleotide sequence ID" value="NZ_FMBK01000004.1"/>
</dbReference>
<evidence type="ECO:0000256" key="1">
    <source>
        <dbReference type="SAM" id="SignalP"/>
    </source>
</evidence>
<feature type="signal peptide" evidence="1">
    <location>
        <begin position="1"/>
        <end position="25"/>
    </location>
</feature>
<accession>A0A1C4GUU6</accession>
<dbReference type="Proteomes" id="UP001632339">
    <property type="component" value="Unassembled WGS sequence"/>
</dbReference>